<organism evidence="2 3">
    <name type="scientific">Clostridium thailandense</name>
    <dbReference type="NCBI Taxonomy" id="2794346"/>
    <lineage>
        <taxon>Bacteria</taxon>
        <taxon>Bacillati</taxon>
        <taxon>Bacillota</taxon>
        <taxon>Clostridia</taxon>
        <taxon>Eubacteriales</taxon>
        <taxon>Clostridiaceae</taxon>
        <taxon>Clostridium</taxon>
    </lineage>
</organism>
<dbReference type="Proteomes" id="UP000694308">
    <property type="component" value="Unassembled WGS sequence"/>
</dbReference>
<accession>A0A949TZG2</accession>
<reference evidence="2" key="1">
    <citation type="submission" date="2020-12" db="EMBL/GenBank/DDBJ databases">
        <title>Clostridium thailandense sp. nov., a novel acetogenic bacterium isolated from peat land soil in Thailand.</title>
        <authorList>
            <person name="Chaikitkaew S."/>
            <person name="Birkeland N.K."/>
        </authorList>
    </citation>
    <scope>NUCLEOTIDE SEQUENCE</scope>
    <source>
        <strain evidence="2">PL3</strain>
    </source>
</reference>
<dbReference type="InterPro" id="IPR013738">
    <property type="entry name" value="Beta_galactosidase_Trimer"/>
</dbReference>
<evidence type="ECO:0000259" key="1">
    <source>
        <dbReference type="Pfam" id="PF08532"/>
    </source>
</evidence>
<evidence type="ECO:0000313" key="3">
    <source>
        <dbReference type="Proteomes" id="UP000694308"/>
    </source>
</evidence>
<proteinExistence type="predicted"/>
<protein>
    <submittedName>
        <fullName evidence="2">Beta-galactosidase trimerization domain-containing protein</fullName>
    </submittedName>
</protein>
<evidence type="ECO:0000313" key="2">
    <source>
        <dbReference type="EMBL" id="MBV7274465.1"/>
    </source>
</evidence>
<dbReference type="GO" id="GO:0005975">
    <property type="term" value="P:carbohydrate metabolic process"/>
    <property type="evidence" value="ECO:0007669"/>
    <property type="project" value="InterPro"/>
</dbReference>
<dbReference type="GO" id="GO:0004565">
    <property type="term" value="F:beta-galactosidase activity"/>
    <property type="evidence" value="ECO:0007669"/>
    <property type="project" value="InterPro"/>
</dbReference>
<dbReference type="EMBL" id="JAEEGC010000083">
    <property type="protein sequence ID" value="MBV7274465.1"/>
    <property type="molecule type" value="Genomic_DNA"/>
</dbReference>
<gene>
    <name evidence="2" type="ORF">I6U48_16330</name>
</gene>
<comment type="caution">
    <text evidence="2">The sequence shown here is derived from an EMBL/GenBank/DDBJ whole genome shotgun (WGS) entry which is preliminary data.</text>
</comment>
<sequence>MKDNPLQVNNEKNNLTTWIEFITPKTAKVLAYYDHPYRGKYAAVTQNSCGKGLATYIGCFPSSDFIEKI</sequence>
<keyword evidence="3" id="KW-1185">Reference proteome</keyword>
<name>A0A949TZG2_9CLOT</name>
<dbReference type="Pfam" id="PF08532">
    <property type="entry name" value="Glyco_hydro_42M"/>
    <property type="match status" value="1"/>
</dbReference>
<dbReference type="AlphaFoldDB" id="A0A949TZG2"/>
<feature type="domain" description="Beta-galactosidase trimerisation" evidence="1">
    <location>
        <begin position="4"/>
        <end position="68"/>
    </location>
</feature>
<dbReference type="RefSeq" id="WP_218321532.1">
    <property type="nucleotide sequence ID" value="NZ_JAEEGC010000083.1"/>
</dbReference>